<dbReference type="PROSITE" id="PS51625">
    <property type="entry name" value="SAM_MT_TRMB"/>
    <property type="match status" value="1"/>
</dbReference>
<keyword evidence="14" id="KW-1185">Reference proteome</keyword>
<evidence type="ECO:0000256" key="4">
    <source>
        <dbReference type="ARBA" id="ARBA00022603"/>
    </source>
</evidence>
<comment type="pathway">
    <text evidence="10 11">tRNA modification; N(7)-methylguanine-tRNA biosynthesis.</text>
</comment>
<dbReference type="Pfam" id="PF02390">
    <property type="entry name" value="Methyltransf_4"/>
    <property type="match status" value="1"/>
</dbReference>
<evidence type="ECO:0000313" key="13">
    <source>
        <dbReference type="EMBL" id="KAF9696254.1"/>
    </source>
</evidence>
<accession>A0A8H7J3L3</accession>
<dbReference type="AlphaFoldDB" id="A0A8H7J3L3"/>
<gene>
    <name evidence="11" type="primary">TRM8</name>
    <name evidence="13" type="ORF">EKO04_006223</name>
</gene>
<keyword evidence="4 11" id="KW-0489">Methyltransferase</keyword>
<comment type="similarity">
    <text evidence="11">Belongs to the class I-like SAM-binding methyltransferase superfamily. TrmB family.</text>
</comment>
<feature type="region of interest" description="Disordered" evidence="12">
    <location>
        <begin position="1"/>
        <end position="65"/>
    </location>
</feature>
<feature type="binding site" evidence="11">
    <location>
        <position position="148"/>
    </location>
    <ligand>
        <name>S-adenosyl-L-methionine</name>
        <dbReference type="ChEBI" id="CHEBI:59789"/>
    </ligand>
</feature>
<evidence type="ECO:0000256" key="11">
    <source>
        <dbReference type="HAMAP-Rule" id="MF_03055"/>
    </source>
</evidence>
<reference evidence="13" key="2">
    <citation type="submission" date="2020-09" db="EMBL/GenBank/DDBJ databases">
        <title>Reference genome assembly for Australian Ascochyta lentis isolate Al4.</title>
        <authorList>
            <person name="Lee R.C."/>
            <person name="Farfan-Caceres L.M."/>
            <person name="Debler J.W."/>
            <person name="Williams A.H."/>
            <person name="Henares B.M."/>
        </authorList>
    </citation>
    <scope>NUCLEOTIDE SEQUENCE</scope>
    <source>
        <strain evidence="13">Al4</strain>
    </source>
</reference>
<dbReference type="InterPro" id="IPR003358">
    <property type="entry name" value="tRNA_(Gua-N-7)_MeTrfase_Trmb"/>
</dbReference>
<feature type="active site" evidence="11">
    <location>
        <position position="229"/>
    </location>
</feature>
<feature type="binding site" evidence="11">
    <location>
        <begin position="206"/>
        <end position="207"/>
    </location>
    <ligand>
        <name>S-adenosyl-L-methionine</name>
        <dbReference type="ChEBI" id="CHEBI:59789"/>
    </ligand>
</feature>
<sequence>MEGELTEKQKLDSTSASLRVNQPIHSRLQHQTSPSTYLQISTTSMSKRKTDTMPGEPAKRQKREEYKKTLIENDAALPKKKFYRQRAHANPFSDHSLTYPKSPADMDWASLYPSYAVEGEKKSHDSNEGEKSTAAKALTKNVEIADIGCGFGGLLFALAPKFPDTLMLGLEIRTSVTEYVQEKVRALRVQNVETGAYQNASCIRANTMKFLPNFFQKAQLSKIFLCFPDPHFKQRKHKARIVSYTLNSEYAYVLKPGAIVYTITDVQDLHEWMKGHFEKHPSFERVAKIFEEGEGEAGEGMDECVRLMRSETEEGKKVTRNNGMKYVACFRRVDDRAWP</sequence>
<evidence type="ECO:0000256" key="5">
    <source>
        <dbReference type="ARBA" id="ARBA00022679"/>
    </source>
</evidence>
<keyword evidence="9 11" id="KW-0539">Nucleus</keyword>
<dbReference type="PANTHER" id="PTHR23417:SF16">
    <property type="entry name" value="TRNA (GUANINE-N(7)-)-METHYLTRANSFERASE"/>
    <property type="match status" value="1"/>
</dbReference>
<dbReference type="SUPFAM" id="SSF53335">
    <property type="entry name" value="S-adenosyl-L-methionine-dependent methyltransferases"/>
    <property type="match status" value="1"/>
</dbReference>
<dbReference type="InterPro" id="IPR029063">
    <property type="entry name" value="SAM-dependent_MTases_sf"/>
</dbReference>
<feature type="compositionally biased region" description="Basic and acidic residues" evidence="12">
    <location>
        <begin position="1"/>
        <end position="11"/>
    </location>
</feature>
<evidence type="ECO:0000256" key="8">
    <source>
        <dbReference type="ARBA" id="ARBA00022884"/>
    </source>
</evidence>
<dbReference type="HAMAP" id="MF_03055">
    <property type="entry name" value="tRNA_methyltr_TrmB_euk"/>
    <property type="match status" value="1"/>
</dbReference>
<proteinExistence type="inferred from homology"/>
<dbReference type="GO" id="GO:0106143">
    <property type="term" value="C:tRNA (m7G46) methyltransferase complex"/>
    <property type="evidence" value="ECO:0007669"/>
    <property type="project" value="UniProtKB-ARBA"/>
</dbReference>
<protein>
    <recommendedName>
        <fullName evidence="11">tRNA (guanine-N(7)-)-methyltransferase</fullName>
        <ecNumber evidence="11">2.1.1.33</ecNumber>
    </recommendedName>
    <alternativeName>
        <fullName evidence="11">Transfer RNA methyltransferase 8</fullName>
    </alternativeName>
    <alternativeName>
        <fullName evidence="11">tRNA (guanine(46)-N(7))-methyltransferase</fullName>
    </alternativeName>
    <alternativeName>
        <fullName evidence="11">tRNA(m7G46)-methyltransferase</fullName>
    </alternativeName>
</protein>
<comment type="catalytic activity">
    <reaction evidence="1 11">
        <text>guanosine(46) in tRNA + S-adenosyl-L-methionine = N(7)-methylguanosine(46) in tRNA + S-adenosyl-L-homocysteine</text>
        <dbReference type="Rhea" id="RHEA:42708"/>
        <dbReference type="Rhea" id="RHEA-COMP:10188"/>
        <dbReference type="Rhea" id="RHEA-COMP:10189"/>
        <dbReference type="ChEBI" id="CHEBI:57856"/>
        <dbReference type="ChEBI" id="CHEBI:59789"/>
        <dbReference type="ChEBI" id="CHEBI:74269"/>
        <dbReference type="ChEBI" id="CHEBI:74480"/>
        <dbReference type="EC" id="2.1.1.33"/>
    </reaction>
</comment>
<dbReference type="GO" id="GO:0000049">
    <property type="term" value="F:tRNA binding"/>
    <property type="evidence" value="ECO:0007669"/>
    <property type="project" value="UniProtKB-UniRule"/>
</dbReference>
<evidence type="ECO:0000256" key="6">
    <source>
        <dbReference type="ARBA" id="ARBA00022691"/>
    </source>
</evidence>
<dbReference type="CDD" id="cd02440">
    <property type="entry name" value="AdoMet_MTases"/>
    <property type="match status" value="1"/>
</dbReference>
<evidence type="ECO:0000256" key="9">
    <source>
        <dbReference type="ARBA" id="ARBA00023242"/>
    </source>
</evidence>
<dbReference type="UniPathway" id="UPA00989"/>
<evidence type="ECO:0000256" key="1">
    <source>
        <dbReference type="ARBA" id="ARBA00000142"/>
    </source>
</evidence>
<feature type="compositionally biased region" description="Polar residues" evidence="12">
    <location>
        <begin position="12"/>
        <end position="45"/>
    </location>
</feature>
<evidence type="ECO:0000256" key="2">
    <source>
        <dbReference type="ARBA" id="ARBA00004123"/>
    </source>
</evidence>
<evidence type="ECO:0000256" key="3">
    <source>
        <dbReference type="ARBA" id="ARBA00022555"/>
    </source>
</evidence>
<dbReference type="PANTHER" id="PTHR23417">
    <property type="entry name" value="3-DEOXY-D-MANNO-OCTULOSONIC-ACID TRANSFERASE/TRNA GUANINE-N 7 - -METHYLTRANSFERASE"/>
    <property type="match status" value="1"/>
</dbReference>
<dbReference type="NCBIfam" id="TIGR00091">
    <property type="entry name" value="tRNA (guanosine(46)-N7)-methyltransferase TrmB"/>
    <property type="match status" value="1"/>
</dbReference>
<comment type="subcellular location">
    <subcellularLocation>
        <location evidence="2 11">Nucleus</location>
    </subcellularLocation>
</comment>
<evidence type="ECO:0000256" key="7">
    <source>
        <dbReference type="ARBA" id="ARBA00022694"/>
    </source>
</evidence>
<dbReference type="Proteomes" id="UP000651452">
    <property type="component" value="Unassembled WGS sequence"/>
</dbReference>
<dbReference type="Gene3D" id="3.40.50.150">
    <property type="entry name" value="Vaccinia Virus protein VP39"/>
    <property type="match status" value="1"/>
</dbReference>
<evidence type="ECO:0000313" key="14">
    <source>
        <dbReference type="Proteomes" id="UP000651452"/>
    </source>
</evidence>
<comment type="caution">
    <text evidence="13">The sequence shown here is derived from an EMBL/GenBank/DDBJ whole genome shotgun (WGS) entry which is preliminary data.</text>
</comment>
<evidence type="ECO:0000256" key="12">
    <source>
        <dbReference type="SAM" id="MobiDB-lite"/>
    </source>
</evidence>
<dbReference type="EC" id="2.1.1.33" evidence="11"/>
<dbReference type="InterPro" id="IPR025763">
    <property type="entry name" value="Trm8_euk"/>
</dbReference>
<keyword evidence="6 11" id="KW-0949">S-adenosyl-L-methionine</keyword>
<keyword evidence="7 11" id="KW-0819">tRNA processing</keyword>
<keyword evidence="8 11" id="KW-0694">RNA-binding</keyword>
<keyword evidence="5 11" id="KW-0808">Transferase</keyword>
<dbReference type="GO" id="GO:0008176">
    <property type="term" value="F:tRNA (guanine(46)-N7)-methyltransferase activity"/>
    <property type="evidence" value="ECO:0007669"/>
    <property type="project" value="UniProtKB-UniRule"/>
</dbReference>
<feature type="binding site" evidence="11">
    <location>
        <begin position="312"/>
        <end position="314"/>
    </location>
    <ligand>
        <name>S-adenosyl-L-methionine</name>
        <dbReference type="ChEBI" id="CHEBI:59789"/>
    </ligand>
</feature>
<name>A0A8H7J3L3_9PLEO</name>
<dbReference type="OrthoDB" id="47276at2759"/>
<dbReference type="FunFam" id="3.40.50.150:FF:000060">
    <property type="entry name" value="tRNA (guanine-N(7)-)-methyltransferase"/>
    <property type="match status" value="1"/>
</dbReference>
<comment type="subunit">
    <text evidence="11">Forms a complex with TRM82.</text>
</comment>
<dbReference type="EMBL" id="RZGK01000010">
    <property type="protein sequence ID" value="KAF9696254.1"/>
    <property type="molecule type" value="Genomic_DNA"/>
</dbReference>
<organism evidence="13 14">
    <name type="scientific">Ascochyta lentis</name>
    <dbReference type="NCBI Taxonomy" id="205686"/>
    <lineage>
        <taxon>Eukaryota</taxon>
        <taxon>Fungi</taxon>
        <taxon>Dikarya</taxon>
        <taxon>Ascomycota</taxon>
        <taxon>Pezizomycotina</taxon>
        <taxon>Dothideomycetes</taxon>
        <taxon>Pleosporomycetidae</taxon>
        <taxon>Pleosporales</taxon>
        <taxon>Pleosporineae</taxon>
        <taxon>Didymellaceae</taxon>
        <taxon>Ascochyta</taxon>
    </lineage>
</organism>
<feature type="binding site" evidence="11">
    <location>
        <position position="226"/>
    </location>
    <ligand>
        <name>S-adenosyl-L-methionine</name>
        <dbReference type="ChEBI" id="CHEBI:59789"/>
    </ligand>
</feature>
<keyword evidence="3 11" id="KW-0820">tRNA-binding</keyword>
<evidence type="ECO:0000256" key="10">
    <source>
        <dbReference type="ARBA" id="ARBA00060552"/>
    </source>
</evidence>
<comment type="function">
    <text evidence="11">Catalyzes the formation of N(7)-methylguanine at position 46 (m7G46) in tRNA.</text>
</comment>
<dbReference type="GO" id="GO:0005634">
    <property type="term" value="C:nucleus"/>
    <property type="evidence" value="ECO:0007669"/>
    <property type="project" value="UniProtKB-SubCell"/>
</dbReference>
<reference evidence="13" key="1">
    <citation type="submission" date="2018-12" db="EMBL/GenBank/DDBJ databases">
        <authorList>
            <person name="Syme R.A."/>
            <person name="Farfan-Caceres L."/>
            <person name="Lichtenzveig J."/>
        </authorList>
    </citation>
    <scope>NUCLEOTIDE SEQUENCE</scope>
    <source>
        <strain evidence="13">Al4</strain>
    </source>
</reference>
<feature type="binding site" evidence="11">
    <location>
        <begin position="171"/>
        <end position="172"/>
    </location>
    <ligand>
        <name>S-adenosyl-L-methionine</name>
        <dbReference type="ChEBI" id="CHEBI:59789"/>
    </ligand>
</feature>